<evidence type="ECO:0000259" key="7">
    <source>
        <dbReference type="Pfam" id="PF04542"/>
    </source>
</evidence>
<keyword evidence="4" id="KW-0238">DNA-binding</keyword>
<dbReference type="CDD" id="cd06171">
    <property type="entry name" value="Sigma70_r4"/>
    <property type="match status" value="1"/>
</dbReference>
<dbReference type="InterPro" id="IPR036388">
    <property type="entry name" value="WH-like_DNA-bd_sf"/>
</dbReference>
<dbReference type="GO" id="GO:0016987">
    <property type="term" value="F:sigma factor activity"/>
    <property type="evidence" value="ECO:0007669"/>
    <property type="project" value="UniProtKB-KW"/>
</dbReference>
<feature type="domain" description="RNA polymerase sigma factor 70 region 4 type 2" evidence="8">
    <location>
        <begin position="130"/>
        <end position="182"/>
    </location>
</feature>
<dbReference type="Pfam" id="PF08281">
    <property type="entry name" value="Sigma70_r4_2"/>
    <property type="match status" value="1"/>
</dbReference>
<keyword evidence="10" id="KW-1185">Reference proteome</keyword>
<dbReference type="PANTHER" id="PTHR43133">
    <property type="entry name" value="RNA POLYMERASE ECF-TYPE SIGMA FACTO"/>
    <property type="match status" value="1"/>
</dbReference>
<proteinExistence type="inferred from homology"/>
<dbReference type="PANTHER" id="PTHR43133:SF50">
    <property type="entry name" value="ECF RNA POLYMERASE SIGMA FACTOR SIGM"/>
    <property type="match status" value="1"/>
</dbReference>
<gene>
    <name evidence="9" type="ORF">CLV67_109233</name>
</gene>
<dbReference type="InterPro" id="IPR007627">
    <property type="entry name" value="RNA_pol_sigma70_r2"/>
</dbReference>
<keyword evidence="3" id="KW-0731">Sigma factor</keyword>
<protein>
    <submittedName>
        <fullName evidence="9">RNA polymerase sigma-70 factor (Sigma-E family)</fullName>
    </submittedName>
</protein>
<dbReference type="InterPro" id="IPR039425">
    <property type="entry name" value="RNA_pol_sigma-70-like"/>
</dbReference>
<comment type="similarity">
    <text evidence="1">Belongs to the sigma-70 factor family. ECF subfamily.</text>
</comment>
<evidence type="ECO:0000313" key="9">
    <source>
        <dbReference type="EMBL" id="PRX19968.1"/>
    </source>
</evidence>
<dbReference type="GO" id="GO:0006352">
    <property type="term" value="P:DNA-templated transcription initiation"/>
    <property type="evidence" value="ECO:0007669"/>
    <property type="project" value="InterPro"/>
</dbReference>
<dbReference type="Gene3D" id="1.10.1740.10">
    <property type="match status" value="1"/>
</dbReference>
<reference evidence="9 10" key="1">
    <citation type="submission" date="2018-03" db="EMBL/GenBank/DDBJ databases">
        <title>Genomic Encyclopedia of Archaeal and Bacterial Type Strains, Phase II (KMG-II): from individual species to whole genera.</title>
        <authorList>
            <person name="Goeker M."/>
        </authorList>
    </citation>
    <scope>NUCLEOTIDE SEQUENCE [LARGE SCALE GENOMIC DNA]</scope>
    <source>
        <strain evidence="9 10">DSM 43146</strain>
    </source>
</reference>
<evidence type="ECO:0000256" key="2">
    <source>
        <dbReference type="ARBA" id="ARBA00023015"/>
    </source>
</evidence>
<dbReference type="EMBL" id="PVMZ01000009">
    <property type="protein sequence ID" value="PRX19968.1"/>
    <property type="molecule type" value="Genomic_DNA"/>
</dbReference>
<dbReference type="InterPro" id="IPR014284">
    <property type="entry name" value="RNA_pol_sigma-70_dom"/>
</dbReference>
<evidence type="ECO:0000256" key="1">
    <source>
        <dbReference type="ARBA" id="ARBA00010641"/>
    </source>
</evidence>
<keyword evidence="5" id="KW-0804">Transcription</keyword>
<evidence type="ECO:0000256" key="5">
    <source>
        <dbReference type="ARBA" id="ARBA00023163"/>
    </source>
</evidence>
<dbReference type="Proteomes" id="UP000239415">
    <property type="component" value="Unassembled WGS sequence"/>
</dbReference>
<dbReference type="InterPro" id="IPR013324">
    <property type="entry name" value="RNA_pol_sigma_r3/r4-like"/>
</dbReference>
<evidence type="ECO:0000256" key="3">
    <source>
        <dbReference type="ARBA" id="ARBA00023082"/>
    </source>
</evidence>
<evidence type="ECO:0000256" key="4">
    <source>
        <dbReference type="ARBA" id="ARBA00023125"/>
    </source>
</evidence>
<sequence length="189" mass="21334">MTANHFQSGVEPGGARLSADGREARPRHIENSSFEEFAGARLGALLRYATVLTCDPHQADDIVGEVMVRVSGRWRRISGMEQPEAYVKRMVLNEFLSLRRRWGRVVPMSHEQLDTRAEAVDPLAARQERDELIRRVAALPPRQRAVIVLRYFEGHTYDEIAELMGSRASTVRAQASTALAKLRLEAEVR</sequence>
<dbReference type="GO" id="GO:0003677">
    <property type="term" value="F:DNA binding"/>
    <property type="evidence" value="ECO:0007669"/>
    <property type="project" value="UniProtKB-KW"/>
</dbReference>
<dbReference type="NCBIfam" id="TIGR02937">
    <property type="entry name" value="sigma70-ECF"/>
    <property type="match status" value="1"/>
</dbReference>
<organism evidence="9 10">
    <name type="scientific">Actinoplanes italicus</name>
    <dbReference type="NCBI Taxonomy" id="113567"/>
    <lineage>
        <taxon>Bacteria</taxon>
        <taxon>Bacillati</taxon>
        <taxon>Actinomycetota</taxon>
        <taxon>Actinomycetes</taxon>
        <taxon>Micromonosporales</taxon>
        <taxon>Micromonosporaceae</taxon>
        <taxon>Actinoplanes</taxon>
    </lineage>
</organism>
<dbReference type="Gene3D" id="1.10.10.10">
    <property type="entry name" value="Winged helix-like DNA-binding domain superfamily/Winged helix DNA-binding domain"/>
    <property type="match status" value="1"/>
</dbReference>
<accession>A0A2T0KA02</accession>
<comment type="caution">
    <text evidence="9">The sequence shown here is derived from an EMBL/GenBank/DDBJ whole genome shotgun (WGS) entry which is preliminary data.</text>
</comment>
<dbReference type="InterPro" id="IPR013249">
    <property type="entry name" value="RNA_pol_sigma70_r4_t2"/>
</dbReference>
<keyword evidence="2" id="KW-0805">Transcription regulation</keyword>
<feature type="region of interest" description="Disordered" evidence="6">
    <location>
        <begin position="1"/>
        <end position="28"/>
    </location>
</feature>
<evidence type="ECO:0000259" key="8">
    <source>
        <dbReference type="Pfam" id="PF08281"/>
    </source>
</evidence>
<evidence type="ECO:0000313" key="10">
    <source>
        <dbReference type="Proteomes" id="UP000239415"/>
    </source>
</evidence>
<dbReference type="SUPFAM" id="SSF88659">
    <property type="entry name" value="Sigma3 and sigma4 domains of RNA polymerase sigma factors"/>
    <property type="match status" value="1"/>
</dbReference>
<evidence type="ECO:0000256" key="6">
    <source>
        <dbReference type="SAM" id="MobiDB-lite"/>
    </source>
</evidence>
<feature type="compositionally biased region" description="Basic and acidic residues" evidence="6">
    <location>
        <begin position="19"/>
        <end position="28"/>
    </location>
</feature>
<feature type="domain" description="RNA polymerase sigma-70 region 2" evidence="7">
    <location>
        <begin position="42"/>
        <end position="101"/>
    </location>
</feature>
<dbReference type="OrthoDB" id="3692620at2"/>
<name>A0A2T0KA02_9ACTN</name>
<dbReference type="AlphaFoldDB" id="A0A2T0KA02"/>
<dbReference type="Pfam" id="PF04542">
    <property type="entry name" value="Sigma70_r2"/>
    <property type="match status" value="1"/>
</dbReference>
<dbReference type="InterPro" id="IPR013325">
    <property type="entry name" value="RNA_pol_sigma_r2"/>
</dbReference>
<dbReference type="RefSeq" id="WP_106321800.1">
    <property type="nucleotide sequence ID" value="NZ_BOMO01000080.1"/>
</dbReference>
<dbReference type="SUPFAM" id="SSF88946">
    <property type="entry name" value="Sigma2 domain of RNA polymerase sigma factors"/>
    <property type="match status" value="1"/>
</dbReference>